<evidence type="ECO:0000313" key="2">
    <source>
        <dbReference type="EMBL" id="PSL32534.1"/>
    </source>
</evidence>
<comment type="caution">
    <text evidence="2">The sequence shown here is derived from an EMBL/GenBank/DDBJ whole genome shotgun (WGS) entry which is preliminary data.</text>
</comment>
<dbReference type="AlphaFoldDB" id="A0A2P8GEX4"/>
<dbReference type="Pfam" id="PF21368">
    <property type="entry name" value="AI2M-like_HNH"/>
    <property type="match status" value="1"/>
</dbReference>
<protein>
    <recommendedName>
        <fullName evidence="1">AI2M/AI1M-like HNH endonuclease domain-containing protein</fullName>
    </recommendedName>
</protein>
<dbReference type="Proteomes" id="UP000241964">
    <property type="component" value="Unassembled WGS sequence"/>
</dbReference>
<organism evidence="2 3">
    <name type="scientific">Dyadobacter jiangsuensis</name>
    <dbReference type="NCBI Taxonomy" id="1591085"/>
    <lineage>
        <taxon>Bacteria</taxon>
        <taxon>Pseudomonadati</taxon>
        <taxon>Bacteroidota</taxon>
        <taxon>Cytophagia</taxon>
        <taxon>Cytophagales</taxon>
        <taxon>Spirosomataceae</taxon>
        <taxon>Dyadobacter</taxon>
    </lineage>
</organism>
<evidence type="ECO:0000259" key="1">
    <source>
        <dbReference type="Pfam" id="PF21368"/>
    </source>
</evidence>
<proteinExistence type="predicted"/>
<accession>A0A2P8GEX4</accession>
<reference evidence="2 3" key="1">
    <citation type="submission" date="2018-03" db="EMBL/GenBank/DDBJ databases">
        <title>Genomic Encyclopedia of Archaeal and Bacterial Type Strains, Phase II (KMG-II): from individual species to whole genera.</title>
        <authorList>
            <person name="Goeker M."/>
        </authorList>
    </citation>
    <scope>NUCLEOTIDE SEQUENCE [LARGE SCALE GENOMIC DNA]</scope>
    <source>
        <strain evidence="2 3">DSM 29057</strain>
    </source>
</reference>
<name>A0A2P8GEX4_9BACT</name>
<evidence type="ECO:0000313" key="3">
    <source>
        <dbReference type="Proteomes" id="UP000241964"/>
    </source>
</evidence>
<keyword evidence="3" id="KW-1185">Reference proteome</keyword>
<sequence length="140" mass="16672">MEYSMYKTFGRKYRCSIRKVLHKYRYKKDFAVTYYNGKGEQKRNIFVKQSFKRKLQGKIQEVGKMPETAYITARTSLIDRLSARCCEICKSESDLQMHHVRKLSELKGKKKWEIMMIARKRKTMAVCHACHRKIHNGALD</sequence>
<dbReference type="InterPro" id="IPR049030">
    <property type="entry name" value="AI2M-like_HNH"/>
</dbReference>
<gene>
    <name evidence="2" type="ORF">CLV60_102252</name>
</gene>
<dbReference type="EMBL" id="PYAS01000002">
    <property type="protein sequence ID" value="PSL32534.1"/>
    <property type="molecule type" value="Genomic_DNA"/>
</dbReference>
<feature type="domain" description="AI2M/AI1M-like HNH endonuclease" evidence="1">
    <location>
        <begin position="86"/>
        <end position="131"/>
    </location>
</feature>